<evidence type="ECO:0000313" key="2">
    <source>
        <dbReference type="Proteomes" id="UP000054877"/>
    </source>
</evidence>
<dbReference type="OrthoDB" id="5653595at2"/>
<dbReference type="PATRIC" id="fig|452.5.peg.1246"/>
<reference evidence="1 2" key="1">
    <citation type="submission" date="2015-11" db="EMBL/GenBank/DDBJ databases">
        <title>Genomic analysis of 38 Legionella species identifies large and diverse effector repertoires.</title>
        <authorList>
            <person name="Burstein D."/>
            <person name="Amaro F."/>
            <person name="Zusman T."/>
            <person name="Lifshitz Z."/>
            <person name="Cohen O."/>
            <person name="Gilbert J.A."/>
            <person name="Pupko T."/>
            <person name="Shuman H.A."/>
            <person name="Segal G."/>
        </authorList>
    </citation>
    <scope>NUCLEOTIDE SEQUENCE [LARGE SCALE GENOMIC DNA]</scope>
    <source>
        <strain evidence="1 2">Mt.St.Helens-9</strain>
    </source>
</reference>
<protein>
    <submittedName>
        <fullName evidence="1">Uncharacterized protein</fullName>
    </submittedName>
</protein>
<evidence type="ECO:0000313" key="1">
    <source>
        <dbReference type="EMBL" id="KTD64316.1"/>
    </source>
</evidence>
<dbReference type="Proteomes" id="UP000054877">
    <property type="component" value="Unassembled WGS sequence"/>
</dbReference>
<dbReference type="EMBL" id="LNYX01000013">
    <property type="protein sequence ID" value="KTD64316.1"/>
    <property type="molecule type" value="Genomic_DNA"/>
</dbReference>
<organism evidence="1 2">
    <name type="scientific">Legionella spiritensis</name>
    <dbReference type="NCBI Taxonomy" id="452"/>
    <lineage>
        <taxon>Bacteria</taxon>
        <taxon>Pseudomonadati</taxon>
        <taxon>Pseudomonadota</taxon>
        <taxon>Gammaproteobacteria</taxon>
        <taxon>Legionellales</taxon>
        <taxon>Legionellaceae</taxon>
        <taxon>Legionella</taxon>
    </lineage>
</organism>
<accession>A0A0W0Z594</accession>
<comment type="caution">
    <text evidence="1">The sequence shown here is derived from an EMBL/GenBank/DDBJ whole genome shotgun (WGS) entry which is preliminary data.</text>
</comment>
<gene>
    <name evidence="1" type="ORF">Lspi_1123</name>
</gene>
<sequence>MLTMILNSEELNNPIKIIYQEAILDAVNILLQVVCTSEICVNKLNKVSEFHFLKIDFTATDIPFQGQWLESEQTIKVKASLPLEKMIQTLIFELCNATNPALTKNKLRLSNFPNADSYALYIETAEHQSFLEACLLYMDILKNHPELPRPDSQELQKFRELYDDKTYLNYVKKNGHYQHYVQYYTDTQRKKNHSRDFFFNRDEQITNDEKTFSPENKKEESLQLVTPDFL</sequence>
<dbReference type="RefSeq" id="WP_058483063.1">
    <property type="nucleotide sequence ID" value="NZ_CAAAII010000005.1"/>
</dbReference>
<keyword evidence="2" id="KW-1185">Reference proteome</keyword>
<proteinExistence type="predicted"/>
<dbReference type="AlphaFoldDB" id="A0A0W0Z594"/>
<name>A0A0W0Z594_LEGSP</name>